<sequence length="196" mass="21472">MDRLPVRTHHCRFCNHLLLATTRDLAALPRRKAPAQDAAIILPLPTKDTQETETESDRPANNTKEAEAAPETGTTHEEAGGEGEEATAATQPQLQPHYTILLSTTIPERKPTLIRREDGFEKRLLLRCGRCRVVVGYFLDPVHFADADAGAGAGREEGARVVYVLPGAVMETGVMGEEDKMKAMDGAWSGWVRDSI</sequence>
<evidence type="ECO:0000259" key="2">
    <source>
        <dbReference type="Pfam" id="PF25809"/>
    </source>
</evidence>
<accession>A0A5M3Z5T3</accession>
<gene>
    <name evidence="3" type="ORF">ATEIFO6365_0008008700</name>
</gene>
<dbReference type="OrthoDB" id="418131at2759"/>
<protein>
    <recommendedName>
        <fullName evidence="2">STEEP1 domain-containing protein</fullName>
    </recommendedName>
</protein>
<organism evidence="3 4">
    <name type="scientific">Aspergillus terreus</name>
    <dbReference type="NCBI Taxonomy" id="33178"/>
    <lineage>
        <taxon>Eukaryota</taxon>
        <taxon>Fungi</taxon>
        <taxon>Dikarya</taxon>
        <taxon>Ascomycota</taxon>
        <taxon>Pezizomycotina</taxon>
        <taxon>Eurotiomycetes</taxon>
        <taxon>Eurotiomycetidae</taxon>
        <taxon>Eurotiales</taxon>
        <taxon>Aspergillaceae</taxon>
        <taxon>Aspergillus</taxon>
        <taxon>Aspergillus subgen. Circumdati</taxon>
    </lineage>
</organism>
<proteinExistence type="predicted"/>
<reference evidence="3 4" key="1">
    <citation type="submission" date="2020-01" db="EMBL/GenBank/DDBJ databases">
        <title>Aspergillus terreus IFO 6365 whole genome shotgun sequence.</title>
        <authorList>
            <person name="Kanamasa S."/>
            <person name="Takahashi H."/>
        </authorList>
    </citation>
    <scope>NUCLEOTIDE SEQUENCE [LARGE SCALE GENOMIC DNA]</scope>
    <source>
        <strain evidence="3 4">IFO 6365</strain>
    </source>
</reference>
<name>A0A5M3Z5T3_ASPTE</name>
<dbReference type="Pfam" id="PF25809">
    <property type="entry name" value="STEEP1"/>
    <property type="match status" value="1"/>
</dbReference>
<dbReference type="Proteomes" id="UP000452235">
    <property type="component" value="Unassembled WGS sequence"/>
</dbReference>
<feature type="region of interest" description="Disordered" evidence="1">
    <location>
        <begin position="39"/>
        <end position="96"/>
    </location>
</feature>
<evidence type="ECO:0000313" key="4">
    <source>
        <dbReference type="Proteomes" id="UP000452235"/>
    </source>
</evidence>
<evidence type="ECO:0000256" key="1">
    <source>
        <dbReference type="SAM" id="MobiDB-lite"/>
    </source>
</evidence>
<dbReference type="EMBL" id="BLJY01000008">
    <property type="protein sequence ID" value="GFF18146.1"/>
    <property type="molecule type" value="Genomic_DNA"/>
</dbReference>
<comment type="caution">
    <text evidence="3">The sequence shown here is derived from an EMBL/GenBank/DDBJ whole genome shotgun (WGS) entry which is preliminary data.</text>
</comment>
<feature type="domain" description="STEEP1" evidence="2">
    <location>
        <begin position="104"/>
        <end position="175"/>
    </location>
</feature>
<evidence type="ECO:0000313" key="3">
    <source>
        <dbReference type="EMBL" id="GFF18146.1"/>
    </source>
</evidence>
<keyword evidence="4" id="KW-1185">Reference proteome</keyword>
<dbReference type="InterPro" id="IPR057965">
    <property type="entry name" value="STEEP1_dom"/>
</dbReference>
<dbReference type="AlphaFoldDB" id="A0A5M3Z5T3"/>